<dbReference type="EMBL" id="ML976978">
    <property type="protein sequence ID" value="KAF1962939.1"/>
    <property type="molecule type" value="Genomic_DNA"/>
</dbReference>
<dbReference type="Proteomes" id="UP000800035">
    <property type="component" value="Unassembled WGS sequence"/>
</dbReference>
<protein>
    <submittedName>
        <fullName evidence="2">Uncharacterized protein</fullName>
    </submittedName>
</protein>
<evidence type="ECO:0000313" key="3">
    <source>
        <dbReference type="Proteomes" id="UP000800035"/>
    </source>
</evidence>
<accession>A0A6A5UG69</accession>
<feature type="region of interest" description="Disordered" evidence="1">
    <location>
        <begin position="90"/>
        <end position="120"/>
    </location>
</feature>
<reference evidence="2" key="1">
    <citation type="journal article" date="2020" name="Stud. Mycol.">
        <title>101 Dothideomycetes genomes: a test case for predicting lifestyles and emergence of pathogens.</title>
        <authorList>
            <person name="Haridas S."/>
            <person name="Albert R."/>
            <person name="Binder M."/>
            <person name="Bloem J."/>
            <person name="Labutti K."/>
            <person name="Salamov A."/>
            <person name="Andreopoulos B."/>
            <person name="Baker S."/>
            <person name="Barry K."/>
            <person name="Bills G."/>
            <person name="Bluhm B."/>
            <person name="Cannon C."/>
            <person name="Castanera R."/>
            <person name="Culley D."/>
            <person name="Daum C."/>
            <person name="Ezra D."/>
            <person name="Gonzalez J."/>
            <person name="Henrissat B."/>
            <person name="Kuo A."/>
            <person name="Liang C."/>
            <person name="Lipzen A."/>
            <person name="Lutzoni F."/>
            <person name="Magnuson J."/>
            <person name="Mondo S."/>
            <person name="Nolan M."/>
            <person name="Ohm R."/>
            <person name="Pangilinan J."/>
            <person name="Park H.-J."/>
            <person name="Ramirez L."/>
            <person name="Alfaro M."/>
            <person name="Sun H."/>
            <person name="Tritt A."/>
            <person name="Yoshinaga Y."/>
            <person name="Zwiers L.-H."/>
            <person name="Turgeon B."/>
            <person name="Goodwin S."/>
            <person name="Spatafora J."/>
            <person name="Crous P."/>
            <person name="Grigoriev I."/>
        </authorList>
    </citation>
    <scope>NUCLEOTIDE SEQUENCE</scope>
    <source>
        <strain evidence="2">CBS 675.92</strain>
    </source>
</reference>
<name>A0A6A5UG69_9PLEO</name>
<evidence type="ECO:0000313" key="2">
    <source>
        <dbReference type="EMBL" id="KAF1962939.1"/>
    </source>
</evidence>
<keyword evidence="3" id="KW-1185">Reference proteome</keyword>
<sequence length="149" mass="16890">MQAVGSRALNFIRFRTVWRFAMGSLARCSRSMRACDHTTRSLDSVSTPNGMFTWCQRQQVDRSMLFSSTTTYVFVQASPGKAESWHLHEVRKGGAGSRRAGEGWTQSRNPEKPRGYLSQEQGERPFIYTATCKKHKRPATRPTAPCVSR</sequence>
<dbReference type="AlphaFoldDB" id="A0A6A5UG69"/>
<organism evidence="2 3">
    <name type="scientific">Byssothecium circinans</name>
    <dbReference type="NCBI Taxonomy" id="147558"/>
    <lineage>
        <taxon>Eukaryota</taxon>
        <taxon>Fungi</taxon>
        <taxon>Dikarya</taxon>
        <taxon>Ascomycota</taxon>
        <taxon>Pezizomycotina</taxon>
        <taxon>Dothideomycetes</taxon>
        <taxon>Pleosporomycetidae</taxon>
        <taxon>Pleosporales</taxon>
        <taxon>Massarineae</taxon>
        <taxon>Massarinaceae</taxon>
        <taxon>Byssothecium</taxon>
    </lineage>
</organism>
<evidence type="ECO:0000256" key="1">
    <source>
        <dbReference type="SAM" id="MobiDB-lite"/>
    </source>
</evidence>
<gene>
    <name evidence="2" type="ORF">CC80DRAFT_101010</name>
</gene>
<proteinExistence type="predicted"/>